<dbReference type="SUPFAM" id="SSF52309">
    <property type="entry name" value="N-(deoxy)ribosyltransferase-like"/>
    <property type="match status" value="1"/>
</dbReference>
<accession>A0A8S5T3R7</accession>
<name>A0A8S5T3R7_9CAUD</name>
<dbReference type="InterPro" id="IPR025518">
    <property type="entry name" value="DUF4406"/>
</dbReference>
<dbReference type="EMBL" id="BK032738">
    <property type="protein sequence ID" value="DAF57752.1"/>
    <property type="molecule type" value="Genomic_DNA"/>
</dbReference>
<sequence>MLTIYLSHPFTGNESENREKARAYAAEITRKRSDILIVNPLDAMIYAGFLPYVDVLEKTIALMMMCDAAVALGNWQISTGCMAEYNVARQNGMKWMESVEEVVNYHPKRRKR</sequence>
<organism evidence="1">
    <name type="scientific">Myoviridae sp. ct31P9</name>
    <dbReference type="NCBI Taxonomy" id="2827657"/>
    <lineage>
        <taxon>Viruses</taxon>
        <taxon>Duplodnaviria</taxon>
        <taxon>Heunggongvirae</taxon>
        <taxon>Uroviricota</taxon>
        <taxon>Caudoviricetes</taxon>
    </lineage>
</organism>
<proteinExistence type="predicted"/>
<protein>
    <submittedName>
        <fullName evidence="1">Nucleoside 2-deoxyribosyltransferase like protein</fullName>
    </submittedName>
</protein>
<reference evidence="1" key="1">
    <citation type="journal article" date="2021" name="Proc. Natl. Acad. Sci. U.S.A.">
        <title>A Catalog of Tens of Thousands of Viruses from Human Metagenomes Reveals Hidden Associations with Chronic Diseases.</title>
        <authorList>
            <person name="Tisza M.J."/>
            <person name="Buck C.B."/>
        </authorList>
    </citation>
    <scope>NUCLEOTIDE SEQUENCE</scope>
    <source>
        <strain evidence="1">Ct31P9</strain>
    </source>
</reference>
<dbReference type="Gene3D" id="3.40.50.10400">
    <property type="entry name" value="Hypothetical protein PA1492"/>
    <property type="match status" value="1"/>
</dbReference>
<dbReference type="Pfam" id="PF14359">
    <property type="entry name" value="DUF4406"/>
    <property type="match status" value="1"/>
</dbReference>
<evidence type="ECO:0000313" key="1">
    <source>
        <dbReference type="EMBL" id="DAF57752.1"/>
    </source>
</evidence>